<dbReference type="AlphaFoldDB" id="A0A194XIV1"/>
<accession>A0A194XIV1</accession>
<feature type="signal peptide" evidence="9">
    <location>
        <begin position="1"/>
        <end position="17"/>
    </location>
</feature>
<evidence type="ECO:0000256" key="9">
    <source>
        <dbReference type="SAM" id="SignalP"/>
    </source>
</evidence>
<protein>
    <submittedName>
        <fullName evidence="12">Glycoside hydrolase/deacetylase</fullName>
    </submittedName>
</protein>
<dbReference type="OrthoDB" id="407355at2759"/>
<dbReference type="PANTHER" id="PTHR46471">
    <property type="entry name" value="CHITIN DEACETYLASE"/>
    <property type="match status" value="1"/>
</dbReference>
<dbReference type="Proteomes" id="UP000070700">
    <property type="component" value="Unassembled WGS sequence"/>
</dbReference>
<comment type="caution">
    <text evidence="8">Lacks conserved residue(s) required for the propagation of feature annotation.</text>
</comment>
<feature type="domain" description="Chitin-binding type-1" evidence="10">
    <location>
        <begin position="77"/>
        <end position="121"/>
    </location>
</feature>
<dbReference type="SMART" id="SM00270">
    <property type="entry name" value="ChtBD1"/>
    <property type="match status" value="4"/>
</dbReference>
<feature type="disulfide bond" evidence="8">
    <location>
        <begin position="469"/>
        <end position="483"/>
    </location>
</feature>
<keyword evidence="4 9" id="KW-0732">Signal</keyword>
<dbReference type="SUPFAM" id="SSF57016">
    <property type="entry name" value="Plant lectins/antimicrobial peptides"/>
    <property type="match status" value="3"/>
</dbReference>
<name>A0A194XIV1_MOLSC</name>
<dbReference type="InterPro" id="IPR002509">
    <property type="entry name" value="NODB_dom"/>
</dbReference>
<evidence type="ECO:0000256" key="7">
    <source>
        <dbReference type="ARBA" id="ARBA00023285"/>
    </source>
</evidence>
<dbReference type="GO" id="GO:0046872">
    <property type="term" value="F:metal ion binding"/>
    <property type="evidence" value="ECO:0007669"/>
    <property type="project" value="UniProtKB-KW"/>
</dbReference>
<dbReference type="PROSITE" id="PS51677">
    <property type="entry name" value="NODB"/>
    <property type="match status" value="1"/>
</dbReference>
<feature type="disulfide bond" evidence="8">
    <location>
        <begin position="455"/>
        <end position="470"/>
    </location>
</feature>
<dbReference type="EMBL" id="KQ947410">
    <property type="protein sequence ID" value="KUJ20039.1"/>
    <property type="molecule type" value="Genomic_DNA"/>
</dbReference>
<dbReference type="InterPro" id="IPR011330">
    <property type="entry name" value="Glyco_hydro/deAcase_b/a-brl"/>
</dbReference>
<dbReference type="InParanoid" id="A0A194XIV1"/>
<dbReference type="SUPFAM" id="SSF88713">
    <property type="entry name" value="Glycoside hydrolase/deacetylase"/>
    <property type="match status" value="1"/>
</dbReference>
<keyword evidence="3" id="KW-0479">Metal-binding</keyword>
<proteinExistence type="predicted"/>
<evidence type="ECO:0000256" key="3">
    <source>
        <dbReference type="ARBA" id="ARBA00022723"/>
    </source>
</evidence>
<dbReference type="KEGG" id="psco:LY89DRAFT_580275"/>
<feature type="disulfide bond" evidence="8">
    <location>
        <begin position="92"/>
        <end position="106"/>
    </location>
</feature>
<evidence type="ECO:0000256" key="6">
    <source>
        <dbReference type="ARBA" id="ARBA00023277"/>
    </source>
</evidence>
<dbReference type="Pfam" id="PF01522">
    <property type="entry name" value="Polysacc_deac_1"/>
    <property type="match status" value="1"/>
</dbReference>
<organism evidence="12 13">
    <name type="scientific">Mollisia scopiformis</name>
    <name type="common">Conifer needle endophyte fungus</name>
    <name type="synonym">Phialocephala scopiformis</name>
    <dbReference type="NCBI Taxonomy" id="149040"/>
    <lineage>
        <taxon>Eukaryota</taxon>
        <taxon>Fungi</taxon>
        <taxon>Dikarya</taxon>
        <taxon>Ascomycota</taxon>
        <taxon>Pezizomycotina</taxon>
        <taxon>Leotiomycetes</taxon>
        <taxon>Helotiales</taxon>
        <taxon>Mollisiaceae</taxon>
        <taxon>Mollisia</taxon>
    </lineage>
</organism>
<feature type="disulfide bond" evidence="8">
    <location>
        <begin position="385"/>
        <end position="400"/>
    </location>
</feature>
<dbReference type="CDD" id="cd00035">
    <property type="entry name" value="ChtBD1"/>
    <property type="match status" value="1"/>
</dbReference>
<dbReference type="RefSeq" id="XP_018074394.1">
    <property type="nucleotide sequence ID" value="XM_018209049.1"/>
</dbReference>
<keyword evidence="5 12" id="KW-0378">Hydrolase</keyword>
<evidence type="ECO:0000256" key="5">
    <source>
        <dbReference type="ARBA" id="ARBA00022801"/>
    </source>
</evidence>
<dbReference type="InterPro" id="IPR001002">
    <property type="entry name" value="Chitin-bd_1"/>
</dbReference>
<keyword evidence="8" id="KW-1015">Disulfide bond</keyword>
<sequence>MHLKLLFVGAFASIGLAHSSREGPSTPKLFGARKFLSTLEARNALPEALAEHEDHVEKRWPEDSFQALETRQIGGTDGQCGPGVGTCASGYCCSPAGWCGVGIDYCAGPDCQLAYGPGCDGNQSPSGASTASVARPVLGSMPYGGAGIYDCLTAGDIAFTFDDGPYNYTSDLLDKLLVYNAKATFFVTGNNLGKGAIDTHWSSIIQRMIAEGHQVASHTWSHQNLTSLDATTFQNQMIYNEMAFRNILGYFPTYMRPPYSECDSTCESRLQKLGYHITYFDLDTEGYLNDSPTLIQNSKNIWDAAIAQINAATGNYLEIEHDIHYQTVYNLTNYILASMYANGFQSVSVGTCLGDPSANWYRNAGGAAPSSTSSVAQSVSTDGSCSSTITCLGSTFGNCCSQYGYCGSDSTYCGAGCQPGSGSCGVSSIKSSSSTKTSSSATSTATLPVSTDGTCGTKFTCLGSTFGNCCSQYGYCGSTAAYCSTGCNPAGGTCTKVTTTTSQWLFNSLTTSSVVSSPTKIITSPDGTCGRGTSHTCVGSKFGICCSAGGKCGNLVFGLVQPYCGVGCQVGYGICV</sequence>
<gene>
    <name evidence="12" type="ORF">LY89DRAFT_580275</name>
</gene>
<evidence type="ECO:0000256" key="4">
    <source>
        <dbReference type="ARBA" id="ARBA00022729"/>
    </source>
</evidence>
<evidence type="ECO:0000313" key="12">
    <source>
        <dbReference type="EMBL" id="KUJ20039.1"/>
    </source>
</evidence>
<feature type="domain" description="Chitin-binding type-1" evidence="10">
    <location>
        <begin position="382"/>
        <end position="426"/>
    </location>
</feature>
<evidence type="ECO:0000259" key="10">
    <source>
        <dbReference type="PROSITE" id="PS50941"/>
    </source>
</evidence>
<evidence type="ECO:0000256" key="2">
    <source>
        <dbReference type="ARBA" id="ARBA00022669"/>
    </source>
</evidence>
<evidence type="ECO:0000313" key="13">
    <source>
        <dbReference type="Proteomes" id="UP000070700"/>
    </source>
</evidence>
<dbReference type="Gene3D" id="3.20.20.370">
    <property type="entry name" value="Glycoside hydrolase/deacetylase"/>
    <property type="match status" value="1"/>
</dbReference>
<feature type="chain" id="PRO_5008268300" evidence="9">
    <location>
        <begin position="18"/>
        <end position="576"/>
    </location>
</feature>
<dbReference type="GO" id="GO:0005975">
    <property type="term" value="P:carbohydrate metabolic process"/>
    <property type="evidence" value="ECO:0007669"/>
    <property type="project" value="InterPro"/>
</dbReference>
<evidence type="ECO:0000256" key="8">
    <source>
        <dbReference type="PROSITE-ProRule" id="PRU00261"/>
    </source>
</evidence>
<comment type="cofactor">
    <cofactor evidence="1">
        <name>Co(2+)</name>
        <dbReference type="ChEBI" id="CHEBI:48828"/>
    </cofactor>
</comment>
<keyword evidence="2 8" id="KW-0147">Chitin-binding</keyword>
<feature type="disulfide bond" evidence="8">
    <location>
        <begin position="87"/>
        <end position="99"/>
    </location>
</feature>
<evidence type="ECO:0000259" key="11">
    <source>
        <dbReference type="PROSITE" id="PS51677"/>
    </source>
</evidence>
<keyword evidence="7" id="KW-0170">Cobalt</keyword>
<dbReference type="InterPro" id="IPR036861">
    <property type="entry name" value="Endochitinase-like_sf"/>
</dbReference>
<feature type="domain" description="Chitin-binding type-1" evidence="10">
    <location>
        <begin position="452"/>
        <end position="496"/>
    </location>
</feature>
<dbReference type="FunCoup" id="A0A194XIV1">
    <property type="interactions" value="41"/>
</dbReference>
<keyword evidence="13" id="KW-1185">Reference proteome</keyword>
<reference evidence="12 13" key="1">
    <citation type="submission" date="2015-10" db="EMBL/GenBank/DDBJ databases">
        <title>Full genome of DAOMC 229536 Phialocephala scopiformis, a fungal endophyte of spruce producing the potent anti-insectan compound rugulosin.</title>
        <authorList>
            <consortium name="DOE Joint Genome Institute"/>
            <person name="Walker A.K."/>
            <person name="Frasz S.L."/>
            <person name="Seifert K.A."/>
            <person name="Miller J.D."/>
            <person name="Mondo S.J."/>
            <person name="Labutti K."/>
            <person name="Lipzen A."/>
            <person name="Dockter R."/>
            <person name="Kennedy M."/>
            <person name="Grigoriev I.V."/>
            <person name="Spatafora J.W."/>
        </authorList>
    </citation>
    <scope>NUCLEOTIDE SEQUENCE [LARGE SCALE GENOMIC DNA]</scope>
    <source>
        <strain evidence="12 13">CBS 120377</strain>
    </source>
</reference>
<dbReference type="PANTHER" id="PTHR46471:SF2">
    <property type="entry name" value="CHITIN DEACETYLASE-RELATED"/>
    <property type="match status" value="1"/>
</dbReference>
<feature type="disulfide bond" evidence="8">
    <location>
        <begin position="399"/>
        <end position="413"/>
    </location>
</feature>
<dbReference type="GO" id="GO:0008061">
    <property type="term" value="F:chitin binding"/>
    <property type="evidence" value="ECO:0007669"/>
    <property type="project" value="UniProtKB-UniRule"/>
</dbReference>
<dbReference type="CDD" id="cd10951">
    <property type="entry name" value="CE4_ClCDA_like"/>
    <property type="match status" value="1"/>
</dbReference>
<dbReference type="InterPro" id="IPR018371">
    <property type="entry name" value="Chitin-binding_1_CS"/>
</dbReference>
<evidence type="ECO:0000256" key="1">
    <source>
        <dbReference type="ARBA" id="ARBA00001941"/>
    </source>
</evidence>
<dbReference type="STRING" id="149040.A0A194XIV1"/>
<dbReference type="CDD" id="cd11618">
    <property type="entry name" value="ChtBD1_1"/>
    <property type="match status" value="2"/>
</dbReference>
<dbReference type="PROSITE" id="PS00026">
    <property type="entry name" value="CHIT_BIND_I_1"/>
    <property type="match status" value="1"/>
</dbReference>
<dbReference type="GO" id="GO:0016810">
    <property type="term" value="F:hydrolase activity, acting on carbon-nitrogen (but not peptide) bonds"/>
    <property type="evidence" value="ECO:0007669"/>
    <property type="project" value="InterPro"/>
</dbReference>
<feature type="domain" description="NodB homology" evidence="11">
    <location>
        <begin position="155"/>
        <end position="347"/>
    </location>
</feature>
<dbReference type="PROSITE" id="PS50941">
    <property type="entry name" value="CHIT_BIND_I_2"/>
    <property type="match status" value="3"/>
</dbReference>
<dbReference type="GeneID" id="28818775"/>
<keyword evidence="6" id="KW-0119">Carbohydrate metabolism</keyword>
<dbReference type="Gene3D" id="3.30.60.10">
    <property type="entry name" value="Endochitinase-like"/>
    <property type="match status" value="3"/>
</dbReference>